<dbReference type="EMBL" id="JBBNAE010000010">
    <property type="protein sequence ID" value="KAK9091701.1"/>
    <property type="molecule type" value="Genomic_DNA"/>
</dbReference>
<dbReference type="InterPro" id="IPR053224">
    <property type="entry name" value="Sensory_adhesion_molecule"/>
</dbReference>
<feature type="chain" id="PRO_5042908569" description="SMP-30/Gluconolactonase/LRE-like region domain-containing protein" evidence="2">
    <location>
        <begin position="27"/>
        <end position="364"/>
    </location>
</feature>
<keyword evidence="1" id="KW-0812">Transmembrane</keyword>
<dbReference type="Proteomes" id="UP001417504">
    <property type="component" value="Unassembled WGS sequence"/>
</dbReference>
<evidence type="ECO:0000256" key="1">
    <source>
        <dbReference type="SAM" id="Phobius"/>
    </source>
</evidence>
<dbReference type="FunFam" id="2.120.10.30:FF:000089">
    <property type="entry name" value="Calcium-dependent phosphotriesterase superfamily protein"/>
    <property type="match status" value="1"/>
</dbReference>
<dbReference type="PANTHER" id="PTHR31460:SF3">
    <property type="entry name" value="MESOCENTIN"/>
    <property type="match status" value="1"/>
</dbReference>
<gene>
    <name evidence="3" type="ORF">Sjap_024878</name>
</gene>
<dbReference type="InterPro" id="IPR011042">
    <property type="entry name" value="6-blade_b-propeller_TolB-like"/>
</dbReference>
<evidence type="ECO:0000313" key="3">
    <source>
        <dbReference type="EMBL" id="KAK9091701.1"/>
    </source>
</evidence>
<sequence length="364" mass="40488">MSSISIHHVIILIVLVALSVVPPSVARKRHVVNFRAPNLFPESHVWDRSEQHFVVGSWSQRSIYTVSDAGVVETLIIDTDLPDGVIIVGLAIDSVNRRLLAVIHREEPQPPFDALAAYDLKTRKRLFLAPLLDSDASSRPIANDVAVDFKGNAYVTNAGGNFIWKITIDGESSVLSKSLAFTSQKVDGGKPWSFCGLNGIAYVNKGYLLVVQSNTGKMFKVDVDDGKARRVLLPVDLVAADGIAIRNDGVVVVVSHHKVWLLKSHDSWAEGVVYDEIPLDVSKYASSVTVREDNNAYVLYGHIDEAVKGNVERETFEIEEIESKKDNEEENIWMYVLIGLGLAYVLYWRFQMGQLVKNMNKKTN</sequence>
<dbReference type="SUPFAM" id="SSF101898">
    <property type="entry name" value="NHL repeat"/>
    <property type="match status" value="1"/>
</dbReference>
<feature type="transmembrane region" description="Helical" evidence="1">
    <location>
        <begin position="332"/>
        <end position="350"/>
    </location>
</feature>
<organism evidence="3 4">
    <name type="scientific">Stephania japonica</name>
    <dbReference type="NCBI Taxonomy" id="461633"/>
    <lineage>
        <taxon>Eukaryota</taxon>
        <taxon>Viridiplantae</taxon>
        <taxon>Streptophyta</taxon>
        <taxon>Embryophyta</taxon>
        <taxon>Tracheophyta</taxon>
        <taxon>Spermatophyta</taxon>
        <taxon>Magnoliopsida</taxon>
        <taxon>Ranunculales</taxon>
        <taxon>Menispermaceae</taxon>
        <taxon>Menispermoideae</taxon>
        <taxon>Cissampelideae</taxon>
        <taxon>Stephania</taxon>
    </lineage>
</organism>
<proteinExistence type="predicted"/>
<dbReference type="AlphaFoldDB" id="A0AAP0EE54"/>
<name>A0AAP0EE54_9MAGN</name>
<evidence type="ECO:0000256" key="2">
    <source>
        <dbReference type="SAM" id="SignalP"/>
    </source>
</evidence>
<dbReference type="GO" id="GO:0005783">
    <property type="term" value="C:endoplasmic reticulum"/>
    <property type="evidence" value="ECO:0007669"/>
    <property type="project" value="TreeGrafter"/>
</dbReference>
<keyword evidence="1" id="KW-0472">Membrane</keyword>
<accession>A0AAP0EE54</accession>
<evidence type="ECO:0000313" key="4">
    <source>
        <dbReference type="Proteomes" id="UP001417504"/>
    </source>
</evidence>
<keyword evidence="4" id="KW-1185">Reference proteome</keyword>
<dbReference type="Gene3D" id="2.120.10.30">
    <property type="entry name" value="TolB, C-terminal domain"/>
    <property type="match status" value="1"/>
</dbReference>
<evidence type="ECO:0008006" key="5">
    <source>
        <dbReference type="Google" id="ProtNLM"/>
    </source>
</evidence>
<dbReference type="PANTHER" id="PTHR31460">
    <property type="match status" value="1"/>
</dbReference>
<comment type="caution">
    <text evidence="3">The sequence shown here is derived from an EMBL/GenBank/DDBJ whole genome shotgun (WGS) entry which is preliminary data.</text>
</comment>
<keyword evidence="2" id="KW-0732">Signal</keyword>
<feature type="signal peptide" evidence="2">
    <location>
        <begin position="1"/>
        <end position="26"/>
    </location>
</feature>
<keyword evidence="1" id="KW-1133">Transmembrane helix</keyword>
<reference evidence="3 4" key="1">
    <citation type="submission" date="2024-01" db="EMBL/GenBank/DDBJ databases">
        <title>Genome assemblies of Stephania.</title>
        <authorList>
            <person name="Yang L."/>
        </authorList>
    </citation>
    <scope>NUCLEOTIDE SEQUENCE [LARGE SCALE GENOMIC DNA]</scope>
    <source>
        <strain evidence="3">QJT</strain>
        <tissue evidence="3">Leaf</tissue>
    </source>
</reference>
<protein>
    <recommendedName>
        <fullName evidence="5">SMP-30/Gluconolactonase/LRE-like region domain-containing protein</fullName>
    </recommendedName>
</protein>